<evidence type="ECO:0000256" key="3">
    <source>
        <dbReference type="ARBA" id="ARBA00022900"/>
    </source>
</evidence>
<keyword evidence="2" id="KW-0646">Protease inhibitor</keyword>
<evidence type="ECO:0000313" key="4">
    <source>
        <dbReference type="EMBL" id="KAF8401830.1"/>
    </source>
</evidence>
<dbReference type="InterPro" id="IPR000864">
    <property type="entry name" value="Prot_inh_pot1"/>
</dbReference>
<proteinExistence type="inferred from homology"/>
<dbReference type="GO" id="GO:0009611">
    <property type="term" value="P:response to wounding"/>
    <property type="evidence" value="ECO:0007669"/>
    <property type="project" value="InterPro"/>
</dbReference>
<comment type="caution">
    <text evidence="4">The sequence shown here is derived from an EMBL/GenBank/DDBJ whole genome shotgun (WGS) entry which is preliminary data.</text>
</comment>
<keyword evidence="3" id="KW-0722">Serine protease inhibitor</keyword>
<dbReference type="PANTHER" id="PTHR33091">
    <property type="entry name" value="PROTEIN, PUTATIVE, EXPRESSED-RELATED"/>
    <property type="match status" value="1"/>
</dbReference>
<keyword evidence="5" id="KW-1185">Reference proteome</keyword>
<protein>
    <submittedName>
        <fullName evidence="4">Uncharacterized protein</fullName>
    </submittedName>
</protein>
<dbReference type="PROSITE" id="PS00285">
    <property type="entry name" value="POTATO_INHIBITOR"/>
    <property type="match status" value="1"/>
</dbReference>
<comment type="similarity">
    <text evidence="1">Belongs to the protease inhibitor I13 (potato type I serine protease inhibitor) family.</text>
</comment>
<sequence length="74" mass="8386">MSTPLNCLGKQAWPELLGAKAEVAKATIERENHLVKALLVKKGYYVTHDFRCDRVWVWTNEFQSGTVVEVPRVG</sequence>
<evidence type="ECO:0000256" key="1">
    <source>
        <dbReference type="ARBA" id="ARBA00008210"/>
    </source>
</evidence>
<organism evidence="4 5">
    <name type="scientific">Tetracentron sinense</name>
    <name type="common">Spur-leaf</name>
    <dbReference type="NCBI Taxonomy" id="13715"/>
    <lineage>
        <taxon>Eukaryota</taxon>
        <taxon>Viridiplantae</taxon>
        <taxon>Streptophyta</taxon>
        <taxon>Embryophyta</taxon>
        <taxon>Tracheophyta</taxon>
        <taxon>Spermatophyta</taxon>
        <taxon>Magnoliopsida</taxon>
        <taxon>Trochodendrales</taxon>
        <taxon>Trochodendraceae</taxon>
        <taxon>Tetracentron</taxon>
    </lineage>
</organism>
<name>A0A834Z9X3_TETSI</name>
<dbReference type="Gene3D" id="3.30.10.10">
    <property type="entry name" value="Trypsin Inhibitor V, subunit A"/>
    <property type="match status" value="1"/>
</dbReference>
<gene>
    <name evidence="4" type="ORF">HHK36_012776</name>
</gene>
<dbReference type="PRINTS" id="PR00292">
    <property type="entry name" value="POTATOINHBTR"/>
</dbReference>
<reference evidence="4 5" key="1">
    <citation type="submission" date="2020-04" db="EMBL/GenBank/DDBJ databases">
        <title>Plant Genome Project.</title>
        <authorList>
            <person name="Zhang R.-G."/>
        </authorList>
    </citation>
    <scope>NUCLEOTIDE SEQUENCE [LARGE SCALE GENOMIC DNA]</scope>
    <source>
        <strain evidence="4">YNK0</strain>
        <tissue evidence="4">Leaf</tissue>
    </source>
</reference>
<accession>A0A834Z9X3</accession>
<dbReference type="OrthoDB" id="10013825at2759"/>
<dbReference type="AlphaFoldDB" id="A0A834Z9X3"/>
<dbReference type="InterPro" id="IPR036354">
    <property type="entry name" value="Prot_inh_pot1_sf"/>
</dbReference>
<dbReference type="SUPFAM" id="SSF54654">
    <property type="entry name" value="CI-2 family of serine protease inhibitors"/>
    <property type="match status" value="1"/>
</dbReference>
<dbReference type="Proteomes" id="UP000655225">
    <property type="component" value="Unassembled WGS sequence"/>
</dbReference>
<dbReference type="EMBL" id="JABCRI010000008">
    <property type="protein sequence ID" value="KAF8401830.1"/>
    <property type="molecule type" value="Genomic_DNA"/>
</dbReference>
<dbReference type="OMA" id="RVWIFIE"/>
<dbReference type="GO" id="GO:0004867">
    <property type="term" value="F:serine-type endopeptidase inhibitor activity"/>
    <property type="evidence" value="ECO:0007669"/>
    <property type="project" value="UniProtKB-KW"/>
</dbReference>
<evidence type="ECO:0000256" key="2">
    <source>
        <dbReference type="ARBA" id="ARBA00022690"/>
    </source>
</evidence>
<dbReference type="Pfam" id="PF00280">
    <property type="entry name" value="potato_inhibit"/>
    <property type="match status" value="1"/>
</dbReference>
<evidence type="ECO:0000313" key="5">
    <source>
        <dbReference type="Proteomes" id="UP000655225"/>
    </source>
</evidence>
<dbReference type="PANTHER" id="PTHR33091:SF73">
    <property type="entry name" value="INHIBITOR OF TRYPSIN AND HAGEMAN FACTOR-LIKE"/>
    <property type="match status" value="1"/>
</dbReference>